<dbReference type="Proteomes" id="UP000019678">
    <property type="component" value="Unassembled WGS sequence"/>
</dbReference>
<name>A0A017T6M4_9BACT</name>
<keyword evidence="3" id="KW-1185">Reference proteome</keyword>
<dbReference type="EMBL" id="ASRX01000033">
    <property type="protein sequence ID" value="EYF04440.1"/>
    <property type="molecule type" value="Genomic_DNA"/>
</dbReference>
<evidence type="ECO:0000313" key="2">
    <source>
        <dbReference type="EMBL" id="EYF04440.1"/>
    </source>
</evidence>
<accession>A0A017T6M4</accession>
<dbReference type="PROSITE" id="PS51257">
    <property type="entry name" value="PROKAR_LIPOPROTEIN"/>
    <property type="match status" value="1"/>
</dbReference>
<feature type="signal peptide" evidence="1">
    <location>
        <begin position="1"/>
        <end position="22"/>
    </location>
</feature>
<evidence type="ECO:0008006" key="4">
    <source>
        <dbReference type="Google" id="ProtNLM"/>
    </source>
</evidence>
<evidence type="ECO:0000313" key="3">
    <source>
        <dbReference type="Proteomes" id="UP000019678"/>
    </source>
</evidence>
<sequence length="141" mass="14437">MIKALLSLVALTGLLAMTGCTAPVEGDEVTEVEAGDVSEEEAEAVGEAEQAIFKTVTLACSITYPSLFNPNAQLVNNSSTTVSDDATITIVVHHLGGAPDRTVISTPGVFIAASGGQLLVPLTYSGALDAVSCTASARWEI</sequence>
<proteinExistence type="predicted"/>
<dbReference type="AlphaFoldDB" id="A0A017T6M4"/>
<dbReference type="RefSeq" id="WP_044244023.1">
    <property type="nucleotide sequence ID" value="NZ_ASRX01000033.1"/>
</dbReference>
<reference evidence="2 3" key="1">
    <citation type="submission" date="2013-05" db="EMBL/GenBank/DDBJ databases">
        <title>Genome assembly of Chondromyces apiculatus DSM 436.</title>
        <authorList>
            <person name="Sharma G."/>
            <person name="Khatri I."/>
            <person name="Kaur C."/>
            <person name="Mayilraj S."/>
            <person name="Subramanian S."/>
        </authorList>
    </citation>
    <scope>NUCLEOTIDE SEQUENCE [LARGE SCALE GENOMIC DNA]</scope>
    <source>
        <strain evidence="2 3">DSM 436</strain>
    </source>
</reference>
<gene>
    <name evidence="2" type="ORF">CAP_4408</name>
</gene>
<evidence type="ECO:0000256" key="1">
    <source>
        <dbReference type="SAM" id="SignalP"/>
    </source>
</evidence>
<feature type="chain" id="PRO_5001496393" description="Lipoprotein" evidence="1">
    <location>
        <begin position="23"/>
        <end position="141"/>
    </location>
</feature>
<comment type="caution">
    <text evidence="2">The sequence shown here is derived from an EMBL/GenBank/DDBJ whole genome shotgun (WGS) entry which is preliminary data.</text>
</comment>
<protein>
    <recommendedName>
        <fullName evidence="4">Lipoprotein</fullName>
    </recommendedName>
</protein>
<keyword evidence="1" id="KW-0732">Signal</keyword>
<organism evidence="2 3">
    <name type="scientific">Chondromyces apiculatus DSM 436</name>
    <dbReference type="NCBI Taxonomy" id="1192034"/>
    <lineage>
        <taxon>Bacteria</taxon>
        <taxon>Pseudomonadati</taxon>
        <taxon>Myxococcota</taxon>
        <taxon>Polyangia</taxon>
        <taxon>Polyangiales</taxon>
        <taxon>Polyangiaceae</taxon>
        <taxon>Chondromyces</taxon>
    </lineage>
</organism>
<dbReference type="OrthoDB" id="5530524at2"/>